<evidence type="ECO:0000256" key="3">
    <source>
        <dbReference type="ARBA" id="ARBA00010541"/>
    </source>
</evidence>
<dbReference type="SUPFAM" id="SSF50494">
    <property type="entry name" value="Trypsin-like serine proteases"/>
    <property type="match status" value="1"/>
</dbReference>
<dbReference type="CDD" id="cd10839">
    <property type="entry name" value="cpPDZ1_DegP-like"/>
    <property type="match status" value="1"/>
</dbReference>
<keyword evidence="8" id="KW-0677">Repeat</keyword>
<evidence type="ECO:0000256" key="10">
    <source>
        <dbReference type="ARBA" id="ARBA00022801"/>
    </source>
</evidence>
<dbReference type="InterPro" id="IPR009003">
    <property type="entry name" value="Peptidase_S1_PA"/>
</dbReference>
<keyword evidence="7" id="KW-0732">Signal</keyword>
<evidence type="ECO:0000256" key="6">
    <source>
        <dbReference type="ARBA" id="ARBA00022670"/>
    </source>
</evidence>
<dbReference type="InterPro" id="IPR001940">
    <property type="entry name" value="Peptidase_S1C"/>
</dbReference>
<dbReference type="PROSITE" id="PS50106">
    <property type="entry name" value="PDZ"/>
    <property type="match status" value="2"/>
</dbReference>
<feature type="active site" description="Charge relay system" evidence="14">
    <location>
        <position position="104"/>
    </location>
</feature>
<feature type="domain" description="PDZ" evidence="16">
    <location>
        <begin position="381"/>
        <end position="478"/>
    </location>
</feature>
<dbReference type="STRING" id="86105.NF27_CG00730"/>
<feature type="binding site" evidence="15">
    <location>
        <position position="104"/>
    </location>
    <ligand>
        <name>substrate</name>
    </ligand>
</feature>
<dbReference type="PANTHER" id="PTHR22939:SF130">
    <property type="entry name" value="PERIPLASMIC SERINE ENDOPROTEASE DEGP-LIKE-RELATED"/>
    <property type="match status" value="1"/>
</dbReference>
<evidence type="ECO:0000256" key="14">
    <source>
        <dbReference type="PIRSR" id="PIRSR611782-1"/>
    </source>
</evidence>
<keyword evidence="10 17" id="KW-0378">Hydrolase</keyword>
<dbReference type="InterPro" id="IPR001478">
    <property type="entry name" value="PDZ"/>
</dbReference>
<evidence type="ECO:0000256" key="4">
    <source>
        <dbReference type="ARBA" id="ARBA00013035"/>
    </source>
</evidence>
<comment type="subcellular location">
    <subcellularLocation>
        <location evidence="2">Periplasm</location>
    </subcellularLocation>
</comment>
<dbReference type="GO" id="GO:0042597">
    <property type="term" value="C:periplasmic space"/>
    <property type="evidence" value="ECO:0007669"/>
    <property type="project" value="UniProtKB-SubCell"/>
</dbReference>
<evidence type="ECO:0000256" key="15">
    <source>
        <dbReference type="PIRSR" id="PIRSR611782-2"/>
    </source>
</evidence>
<dbReference type="FunFam" id="2.40.10.120:FF:000007">
    <property type="entry name" value="Periplasmic serine endoprotease DegP-like"/>
    <property type="match status" value="1"/>
</dbReference>
<feature type="active site" description="Charge relay system" evidence="14">
    <location>
        <position position="136"/>
    </location>
</feature>
<feature type="binding site" evidence="15">
    <location>
        <position position="136"/>
    </location>
    <ligand>
        <name>substrate</name>
    </ligand>
</feature>
<dbReference type="EC" id="3.4.21.107" evidence="4"/>
<dbReference type="SUPFAM" id="SSF50156">
    <property type="entry name" value="PDZ domain-like"/>
    <property type="match status" value="2"/>
</dbReference>
<gene>
    <name evidence="17" type="primary">htrA_2</name>
    <name evidence="17" type="ORF">NF27_CG00730</name>
</gene>
<dbReference type="Gene3D" id="2.30.42.60">
    <property type="match status" value="1"/>
</dbReference>
<evidence type="ECO:0000259" key="16">
    <source>
        <dbReference type="PROSITE" id="PS50106"/>
    </source>
</evidence>
<dbReference type="GO" id="GO:0004252">
    <property type="term" value="F:serine-type endopeptidase activity"/>
    <property type="evidence" value="ECO:0007669"/>
    <property type="project" value="InterPro"/>
</dbReference>
<evidence type="ECO:0000313" key="17">
    <source>
        <dbReference type="EMBL" id="KIE05893.1"/>
    </source>
</evidence>
<keyword evidence="11" id="KW-0720">Serine protease</keyword>
<comment type="similarity">
    <text evidence="3">Belongs to the peptidase S1C family.</text>
</comment>
<evidence type="ECO:0000256" key="2">
    <source>
        <dbReference type="ARBA" id="ARBA00004418"/>
    </source>
</evidence>
<feature type="binding site" evidence="15">
    <location>
        <begin position="208"/>
        <end position="210"/>
    </location>
    <ligand>
        <name>substrate</name>
    </ligand>
</feature>
<dbReference type="Gene3D" id="2.30.42.10">
    <property type="match status" value="1"/>
</dbReference>
<evidence type="ECO:0000256" key="8">
    <source>
        <dbReference type="ARBA" id="ARBA00022737"/>
    </source>
</evidence>
<organism evidence="17 18">
    <name type="scientific">Candidatus Jidaibacter acanthamoebae</name>
    <dbReference type="NCBI Taxonomy" id="86105"/>
    <lineage>
        <taxon>Bacteria</taxon>
        <taxon>Pseudomonadati</taxon>
        <taxon>Pseudomonadota</taxon>
        <taxon>Alphaproteobacteria</taxon>
        <taxon>Rickettsiales</taxon>
        <taxon>Candidatus Midichloriaceae</taxon>
        <taxon>Candidatus Jidaibacter</taxon>
    </lineage>
</organism>
<name>A0A0C1QPD5_9RICK</name>
<protein>
    <recommendedName>
        <fullName evidence="5">Probable periplasmic serine endoprotease DegP-like</fullName>
        <ecNumber evidence="4">3.4.21.107</ecNumber>
    </recommendedName>
    <alternativeName>
        <fullName evidence="13">Protease Do</fullName>
    </alternativeName>
</protein>
<comment type="catalytic activity">
    <reaction evidence="1">
        <text>Acts on substrates that are at least partially unfolded. The cleavage site P1 residue is normally between a pair of hydrophobic residues, such as Val-|-Val.</text>
        <dbReference type="EC" id="3.4.21.107"/>
    </reaction>
</comment>
<dbReference type="SMART" id="SM00228">
    <property type="entry name" value="PDZ"/>
    <property type="match status" value="2"/>
</dbReference>
<dbReference type="Proteomes" id="UP000031258">
    <property type="component" value="Unassembled WGS sequence"/>
</dbReference>
<dbReference type="NCBIfam" id="TIGR02037">
    <property type="entry name" value="degP_htrA_DO"/>
    <property type="match status" value="1"/>
</dbReference>
<keyword evidence="18" id="KW-1185">Reference proteome</keyword>
<dbReference type="PANTHER" id="PTHR22939">
    <property type="entry name" value="SERINE PROTEASE FAMILY S1C HTRA-RELATED"/>
    <property type="match status" value="1"/>
</dbReference>
<sequence>MMMRYIAFIFIIVLSVGEIVAAAQPPASFADIVEKAIPAVVNISTTQKVDMRNKNFSLNDLPDNPQDLFEFFEADPNSRKTRKIRSLGSGFIIDPQGYIVTNYHNIADADEIEVMLGDESPERYKAKVLGKDPKTDLALLKINAKDPLPFVKFGNSNESKVGDYVIAIGNPFGLGGTVTAGIISAKARYLNNSQYDDLIQTDASINRGNSGGPMFNMKGEVIGVNTLILSTTTGGNIGIGFAMPSAIVEPIIDQLRNKGEISRGWLGVLIQPVDEYVAKSMGLQKIKGALVAEVVKDSPADKAGVKVGDIISRFDGKEVKNIHKLPRMVSETQINKRVSIQVFRNGKYEVLNTVIEKPANDSFGEETEDTEANQGSPEKIGQVILGIRVADLNNALRSKFKIEPTLSGIIVLGVNRNSPAIESGISAGDLIQQIGNKKITTIKDFENEINNIKSLGHKKAMILINKGNGTRFILIDLE</sequence>
<evidence type="ECO:0000256" key="5">
    <source>
        <dbReference type="ARBA" id="ARBA00013958"/>
    </source>
</evidence>
<dbReference type="PRINTS" id="PR00834">
    <property type="entry name" value="PROTEASES2C"/>
</dbReference>
<dbReference type="Gene3D" id="2.40.10.120">
    <property type="match status" value="1"/>
</dbReference>
<dbReference type="Pfam" id="PF13365">
    <property type="entry name" value="Trypsin_2"/>
    <property type="match status" value="1"/>
</dbReference>
<evidence type="ECO:0000256" key="1">
    <source>
        <dbReference type="ARBA" id="ARBA00001772"/>
    </source>
</evidence>
<evidence type="ECO:0000256" key="7">
    <source>
        <dbReference type="ARBA" id="ARBA00022729"/>
    </source>
</evidence>
<dbReference type="GO" id="GO:0006508">
    <property type="term" value="P:proteolysis"/>
    <property type="evidence" value="ECO:0007669"/>
    <property type="project" value="UniProtKB-KW"/>
</dbReference>
<proteinExistence type="inferred from homology"/>
<dbReference type="AlphaFoldDB" id="A0A0C1QPD5"/>
<evidence type="ECO:0000256" key="9">
    <source>
        <dbReference type="ARBA" id="ARBA00022764"/>
    </source>
</evidence>
<dbReference type="EMBL" id="JSWE01000058">
    <property type="protein sequence ID" value="KIE05893.1"/>
    <property type="molecule type" value="Genomic_DNA"/>
</dbReference>
<feature type="domain" description="PDZ" evidence="16">
    <location>
        <begin position="251"/>
        <end position="346"/>
    </location>
</feature>
<keyword evidence="6 17" id="KW-0645">Protease</keyword>
<keyword evidence="9" id="KW-0574">Periplasm</keyword>
<evidence type="ECO:0000256" key="11">
    <source>
        <dbReference type="ARBA" id="ARBA00022825"/>
    </source>
</evidence>
<comment type="caution">
    <text evidence="17">The sequence shown here is derived from an EMBL/GenBank/DDBJ whole genome shotgun (WGS) entry which is preliminary data.</text>
</comment>
<reference evidence="17 18" key="1">
    <citation type="submission" date="2014-11" db="EMBL/GenBank/DDBJ databases">
        <title>A Rickettsiales Symbiont of Amoebae With Ancient Features.</title>
        <authorList>
            <person name="Schulz F."/>
            <person name="Martijn J."/>
            <person name="Wascher F."/>
            <person name="Kostanjsek R."/>
            <person name="Ettema T.J."/>
            <person name="Horn M."/>
        </authorList>
    </citation>
    <scope>NUCLEOTIDE SEQUENCE [LARGE SCALE GENOMIC DNA]</scope>
    <source>
        <strain evidence="17 18">UWC36</strain>
    </source>
</reference>
<accession>A0A0C1QPD5</accession>
<feature type="active site" description="Charge relay system" evidence="14">
    <location>
        <position position="210"/>
    </location>
</feature>
<dbReference type="PATRIC" id="fig|86105.3.peg.308"/>
<dbReference type="InterPro" id="IPR036034">
    <property type="entry name" value="PDZ_sf"/>
</dbReference>
<evidence type="ECO:0000256" key="13">
    <source>
        <dbReference type="ARBA" id="ARBA00032850"/>
    </source>
</evidence>
<evidence type="ECO:0000313" key="18">
    <source>
        <dbReference type="Proteomes" id="UP000031258"/>
    </source>
</evidence>
<dbReference type="Pfam" id="PF13180">
    <property type="entry name" value="PDZ_2"/>
    <property type="match status" value="2"/>
</dbReference>
<dbReference type="InterPro" id="IPR011782">
    <property type="entry name" value="Pept_S1C_Do"/>
</dbReference>
<keyword evidence="12" id="KW-0346">Stress response</keyword>
<evidence type="ECO:0000256" key="12">
    <source>
        <dbReference type="ARBA" id="ARBA00023016"/>
    </source>
</evidence>